<dbReference type="EMBL" id="AP031322">
    <property type="protein sequence ID" value="BFH72692.1"/>
    <property type="molecule type" value="Genomic_DNA"/>
</dbReference>
<dbReference type="GeneID" id="92353571"/>
<sequence>MIWKKLLVIGILLFLFAVGLGDYLLSVNYKVITLKPYQTTTISQAEVLAKQPISAQSVIGTLVQGSTTYTLYYNSQTLVNNNTKTTTLIILQNNFLLYIDYSLIILSFGIILFSVLGLFYEYLVKKS</sequence>
<keyword evidence="1" id="KW-0812">Transmembrane</keyword>
<accession>A0AAT9GPE1</accession>
<dbReference type="RefSeq" id="WP_369610896.1">
    <property type="nucleotide sequence ID" value="NZ_AP031322.1"/>
</dbReference>
<keyword evidence="1" id="KW-0472">Membrane</keyword>
<proteinExistence type="predicted"/>
<evidence type="ECO:0000313" key="2">
    <source>
        <dbReference type="EMBL" id="BFH72692.1"/>
    </source>
</evidence>
<organism evidence="2">
    <name type="scientific">Sulfurisphaera javensis</name>
    <dbReference type="NCBI Taxonomy" id="2049879"/>
    <lineage>
        <taxon>Archaea</taxon>
        <taxon>Thermoproteota</taxon>
        <taxon>Thermoprotei</taxon>
        <taxon>Sulfolobales</taxon>
        <taxon>Sulfolobaceae</taxon>
        <taxon>Sulfurisphaera</taxon>
    </lineage>
</organism>
<feature type="transmembrane region" description="Helical" evidence="1">
    <location>
        <begin position="101"/>
        <end position="123"/>
    </location>
</feature>
<evidence type="ECO:0000256" key="1">
    <source>
        <dbReference type="SAM" id="Phobius"/>
    </source>
</evidence>
<reference evidence="2" key="1">
    <citation type="submission" date="2024-03" db="EMBL/GenBank/DDBJ databases">
        <title>Complete genome sequence of Sulfurisphaera javensis strain KD-1.</title>
        <authorList>
            <person name="Sakai H."/>
            <person name="Nur N."/>
            <person name="Suwanto A."/>
            <person name="Kurosawa N."/>
        </authorList>
    </citation>
    <scope>NUCLEOTIDE SEQUENCE</scope>
    <source>
        <strain evidence="2">KD-1</strain>
    </source>
</reference>
<protein>
    <submittedName>
        <fullName evidence="2">Uncharacterized protein</fullName>
    </submittedName>
</protein>
<gene>
    <name evidence="2" type="ORF">SJAV_06360</name>
</gene>
<name>A0AAT9GPE1_9CREN</name>
<dbReference type="AlphaFoldDB" id="A0AAT9GPE1"/>
<dbReference type="KEGG" id="sjv:SJAV_06360"/>
<keyword evidence="1" id="KW-1133">Transmembrane helix</keyword>